<name>A0A285LBZ0_9NOCA</name>
<evidence type="ECO:0000313" key="1">
    <source>
        <dbReference type="EMBL" id="SNY81537.1"/>
    </source>
</evidence>
<evidence type="ECO:0000313" key="2">
    <source>
        <dbReference type="Proteomes" id="UP000219565"/>
    </source>
</evidence>
<dbReference type="Proteomes" id="UP000219565">
    <property type="component" value="Unassembled WGS sequence"/>
</dbReference>
<dbReference type="EMBL" id="OBEG01000003">
    <property type="protein sequence ID" value="SNY81537.1"/>
    <property type="molecule type" value="Genomic_DNA"/>
</dbReference>
<dbReference type="RefSeq" id="WP_143861433.1">
    <property type="nucleotide sequence ID" value="NZ_OBEG01000003.1"/>
</dbReference>
<keyword evidence="2" id="KW-1185">Reference proteome</keyword>
<protein>
    <submittedName>
        <fullName evidence="1">Uncharacterized protein</fullName>
    </submittedName>
</protein>
<dbReference type="AlphaFoldDB" id="A0A285LBZ0"/>
<organism evidence="1 2">
    <name type="scientific">Nocardia amikacinitolerans</name>
    <dbReference type="NCBI Taxonomy" id="756689"/>
    <lineage>
        <taxon>Bacteria</taxon>
        <taxon>Bacillati</taxon>
        <taxon>Actinomycetota</taxon>
        <taxon>Actinomycetes</taxon>
        <taxon>Mycobacteriales</taxon>
        <taxon>Nocardiaceae</taxon>
        <taxon>Nocardia</taxon>
    </lineage>
</organism>
<dbReference type="OrthoDB" id="4467342at2"/>
<proteinExistence type="predicted"/>
<accession>A0A285LBZ0</accession>
<reference evidence="2" key="1">
    <citation type="submission" date="2017-09" db="EMBL/GenBank/DDBJ databases">
        <authorList>
            <person name="Varghese N."/>
            <person name="Submissions S."/>
        </authorList>
    </citation>
    <scope>NUCLEOTIDE SEQUENCE [LARGE SCALE GENOMIC DNA]</scope>
    <source>
        <strain evidence="2">DSM 45537</strain>
    </source>
</reference>
<sequence length="130" mass="14319">MSGDTSSMDDALAQWRTYKQKAESGEFRMDPQIGDALRGRAQTMLDGLEKDLLRRASDLGQIGGFGTLPSAQALKTKFENKAVNDPDSAVNQLKKHIDLVTLMRDTYALSIRKLSETDQANASQLNNTDV</sequence>
<gene>
    <name evidence="1" type="ORF">SAMN04244553_3135</name>
</gene>